<reference evidence="1" key="1">
    <citation type="submission" date="2014-11" db="EMBL/GenBank/DDBJ databases">
        <authorList>
            <person name="Amaro Gonzalez C."/>
        </authorList>
    </citation>
    <scope>NUCLEOTIDE SEQUENCE</scope>
</reference>
<name>A0A0E9RP60_ANGAN</name>
<dbReference type="EMBL" id="GBXM01077641">
    <property type="protein sequence ID" value="JAH30936.1"/>
    <property type="molecule type" value="Transcribed_RNA"/>
</dbReference>
<sequence length="59" mass="6859">MFLTTFSSLSHMDIYIKKRLCTRIKITVECITSIQINAAIFTGPWARKTWNFNLKSICC</sequence>
<dbReference type="AlphaFoldDB" id="A0A0E9RP60"/>
<protein>
    <submittedName>
        <fullName evidence="1">Uncharacterized protein</fullName>
    </submittedName>
</protein>
<reference evidence="1" key="2">
    <citation type="journal article" date="2015" name="Fish Shellfish Immunol.">
        <title>Early steps in the European eel (Anguilla anguilla)-Vibrio vulnificus interaction in the gills: Role of the RtxA13 toxin.</title>
        <authorList>
            <person name="Callol A."/>
            <person name="Pajuelo D."/>
            <person name="Ebbesson L."/>
            <person name="Teles M."/>
            <person name="MacKenzie S."/>
            <person name="Amaro C."/>
        </authorList>
    </citation>
    <scope>NUCLEOTIDE SEQUENCE</scope>
</reference>
<evidence type="ECO:0000313" key="1">
    <source>
        <dbReference type="EMBL" id="JAH30936.1"/>
    </source>
</evidence>
<organism evidence="1">
    <name type="scientific">Anguilla anguilla</name>
    <name type="common">European freshwater eel</name>
    <name type="synonym">Muraena anguilla</name>
    <dbReference type="NCBI Taxonomy" id="7936"/>
    <lineage>
        <taxon>Eukaryota</taxon>
        <taxon>Metazoa</taxon>
        <taxon>Chordata</taxon>
        <taxon>Craniata</taxon>
        <taxon>Vertebrata</taxon>
        <taxon>Euteleostomi</taxon>
        <taxon>Actinopterygii</taxon>
        <taxon>Neopterygii</taxon>
        <taxon>Teleostei</taxon>
        <taxon>Anguilliformes</taxon>
        <taxon>Anguillidae</taxon>
        <taxon>Anguilla</taxon>
    </lineage>
</organism>
<accession>A0A0E9RP60</accession>
<proteinExistence type="predicted"/>